<dbReference type="RefSeq" id="WP_169340814.1">
    <property type="nucleotide sequence ID" value="NZ_JABBZM010000017.1"/>
</dbReference>
<dbReference type="Proteomes" id="UP000575469">
    <property type="component" value="Unassembled WGS sequence"/>
</dbReference>
<gene>
    <name evidence="1" type="ORF">HGR00_18325</name>
</gene>
<name>A0A848P2L0_9RALS</name>
<proteinExistence type="predicted"/>
<comment type="caution">
    <text evidence="1">The sequence shown here is derived from an EMBL/GenBank/DDBJ whole genome shotgun (WGS) entry which is preliminary data.</text>
</comment>
<evidence type="ECO:0000313" key="2">
    <source>
        <dbReference type="Proteomes" id="UP000575469"/>
    </source>
</evidence>
<reference evidence="1 2" key="1">
    <citation type="submission" date="2020-04" db="EMBL/GenBank/DDBJ databases">
        <title>Ralstonia insidiosa genome sequencing and assembly.</title>
        <authorList>
            <person name="Martins R.C.R."/>
            <person name="Perdigao-Neto L.V."/>
            <person name="Levin A.S.S."/>
            <person name="Costa S.F."/>
        </authorList>
    </citation>
    <scope>NUCLEOTIDE SEQUENCE [LARGE SCALE GENOMIC DNA]</scope>
    <source>
        <strain evidence="1 2">5047</strain>
    </source>
</reference>
<protein>
    <submittedName>
        <fullName evidence="1">Uncharacterized protein</fullName>
    </submittedName>
</protein>
<accession>A0A848P2L0</accession>
<dbReference type="AlphaFoldDB" id="A0A848P2L0"/>
<organism evidence="1 2">
    <name type="scientific">Ralstonia insidiosa</name>
    <dbReference type="NCBI Taxonomy" id="190721"/>
    <lineage>
        <taxon>Bacteria</taxon>
        <taxon>Pseudomonadati</taxon>
        <taxon>Pseudomonadota</taxon>
        <taxon>Betaproteobacteria</taxon>
        <taxon>Burkholderiales</taxon>
        <taxon>Burkholderiaceae</taxon>
        <taxon>Ralstonia</taxon>
    </lineage>
</organism>
<evidence type="ECO:0000313" key="1">
    <source>
        <dbReference type="EMBL" id="NMV39870.1"/>
    </source>
</evidence>
<dbReference type="EMBL" id="JABBZM010000017">
    <property type="protein sequence ID" value="NMV39870.1"/>
    <property type="molecule type" value="Genomic_DNA"/>
</dbReference>
<sequence length="77" mass="8960">MQKRFHFEDCYIDHDGEKGPAHLRDEEGTVIFTVPAHWTDKQIELALDIANRFYDDGIQEGKRRKADEIRTCLNIAA</sequence>